<feature type="transmembrane region" description="Helical" evidence="1">
    <location>
        <begin position="145"/>
        <end position="173"/>
    </location>
</feature>
<protein>
    <submittedName>
        <fullName evidence="2">ABC transporter permease</fullName>
    </submittedName>
</protein>
<accession>A0A4Y8M0H9</accession>
<dbReference type="Pfam" id="PF06182">
    <property type="entry name" value="ABC2_membrane_6"/>
    <property type="match status" value="1"/>
</dbReference>
<evidence type="ECO:0000313" key="2">
    <source>
        <dbReference type="EMBL" id="TFE25240.1"/>
    </source>
</evidence>
<feature type="transmembrane region" description="Helical" evidence="1">
    <location>
        <begin position="115"/>
        <end position="133"/>
    </location>
</feature>
<dbReference type="EMBL" id="SOMN01000020">
    <property type="protein sequence ID" value="TFE25240.1"/>
    <property type="molecule type" value="Genomic_DNA"/>
</dbReference>
<feature type="transmembrane region" description="Helical" evidence="1">
    <location>
        <begin position="24"/>
        <end position="46"/>
    </location>
</feature>
<keyword evidence="1" id="KW-1133">Transmembrane helix</keyword>
<gene>
    <name evidence="2" type="ORF">E2980_14430</name>
</gene>
<dbReference type="RefSeq" id="WP_135152896.1">
    <property type="nucleotide sequence ID" value="NZ_SOMN01000020.1"/>
</dbReference>
<dbReference type="PANTHER" id="PTHR36833:SF1">
    <property type="entry name" value="INTEGRAL MEMBRANE TRANSPORT PROTEIN"/>
    <property type="match status" value="1"/>
</dbReference>
<dbReference type="Proteomes" id="UP000297900">
    <property type="component" value="Unassembled WGS sequence"/>
</dbReference>
<proteinExistence type="predicted"/>
<sequence>MTLPLFFKLVRLLMKERMEYRADFLLSIFAQIIAYGGDYIVIWMFIQRFDTIAGWNWPEIAFLYSIGLFTYALGASFSFVQMRDLEEQVKNGTFDSLLIKPVNPYLFLISRGFNLGYIAHILISASVMIWAIIQLDLKWTLINVLYLILSVISGALINAGIMTLIGSVSFVWVRSGFLFNLFFRLKEFISFPLPVFGALIQILLTIVMPLAFVNYYPAAFLLSKDILGLPTWSMWFVPVVGPFCYWVAYRAWMGGVNKYQSAGG</sequence>
<keyword evidence="1" id="KW-0472">Membrane</keyword>
<dbReference type="PANTHER" id="PTHR36833">
    <property type="entry name" value="SLR0610 PROTEIN-RELATED"/>
    <property type="match status" value="1"/>
</dbReference>
<name>A0A4Y8M0H9_9BACL</name>
<feature type="transmembrane region" description="Helical" evidence="1">
    <location>
        <begin position="232"/>
        <end position="252"/>
    </location>
</feature>
<organism evidence="2 3">
    <name type="scientific">Cohnella luojiensis</name>
    <dbReference type="NCBI Taxonomy" id="652876"/>
    <lineage>
        <taxon>Bacteria</taxon>
        <taxon>Bacillati</taxon>
        <taxon>Bacillota</taxon>
        <taxon>Bacilli</taxon>
        <taxon>Bacillales</taxon>
        <taxon>Paenibacillaceae</taxon>
        <taxon>Cohnella</taxon>
    </lineage>
</organism>
<dbReference type="InterPro" id="IPR010390">
    <property type="entry name" value="ABC-2_transporter-like"/>
</dbReference>
<keyword evidence="3" id="KW-1185">Reference proteome</keyword>
<keyword evidence="1" id="KW-0812">Transmembrane</keyword>
<evidence type="ECO:0000313" key="3">
    <source>
        <dbReference type="Proteomes" id="UP000297900"/>
    </source>
</evidence>
<feature type="transmembrane region" description="Helical" evidence="1">
    <location>
        <begin position="61"/>
        <end position="80"/>
    </location>
</feature>
<dbReference type="AlphaFoldDB" id="A0A4Y8M0H9"/>
<reference evidence="2 3" key="1">
    <citation type="submission" date="2019-03" db="EMBL/GenBank/DDBJ databases">
        <title>Cohnella endophytica sp. nov., a novel endophytic bacterium isolated from bark of Sonneratia apetala.</title>
        <authorList>
            <person name="Tuo L."/>
        </authorList>
    </citation>
    <scope>NUCLEOTIDE SEQUENCE [LARGE SCALE GENOMIC DNA]</scope>
    <source>
        <strain evidence="2 3">CCTCC AB 208254</strain>
    </source>
</reference>
<dbReference type="OrthoDB" id="9788195at2"/>
<evidence type="ECO:0000256" key="1">
    <source>
        <dbReference type="SAM" id="Phobius"/>
    </source>
</evidence>
<feature type="transmembrane region" description="Helical" evidence="1">
    <location>
        <begin position="193"/>
        <end position="212"/>
    </location>
</feature>
<comment type="caution">
    <text evidence="2">The sequence shown here is derived from an EMBL/GenBank/DDBJ whole genome shotgun (WGS) entry which is preliminary data.</text>
</comment>